<sequence length="57" mass="6496">MLDAITVGEKIRMTKSITSAYPIDSTATIFYIDDFDVVSIEWADGKLERKYNKYKSG</sequence>
<dbReference type="KEGG" id="ral:Rumal_3441"/>
<keyword evidence="1" id="KW-0614">Plasmid</keyword>
<dbReference type="HOGENOM" id="CLU_2993969_0_0_9"/>
<organism evidence="1 2">
    <name type="scientific">Ruminococcus albus (strain ATCC 27210 / DSM 20455 / JCM 14654 / NCDO 2250 / 7)</name>
    <dbReference type="NCBI Taxonomy" id="697329"/>
    <lineage>
        <taxon>Bacteria</taxon>
        <taxon>Bacillati</taxon>
        <taxon>Bacillota</taxon>
        <taxon>Clostridia</taxon>
        <taxon>Eubacteriales</taxon>
        <taxon>Oscillospiraceae</taxon>
        <taxon>Ruminococcus</taxon>
    </lineage>
</organism>
<dbReference type="Proteomes" id="UP000006919">
    <property type="component" value="Plasmid pRUMAL01"/>
</dbReference>
<proteinExistence type="predicted"/>
<name>E6UJP3_RUMA7</name>
<gene>
    <name evidence="1" type="ordered locus">Rumal_3441</name>
</gene>
<reference evidence="2" key="1">
    <citation type="journal article" date="2011" name="J. Bacteriol.">
        <title>Complete genome of the cellulolytic ruminal bacterium Ruminococcus albus 7.</title>
        <authorList>
            <person name="Suen G."/>
            <person name="Stevenson D.M."/>
            <person name="Bruce D.C."/>
            <person name="Chertkov O."/>
            <person name="Copeland A."/>
            <person name="Cheng J.F."/>
            <person name="Detter C."/>
            <person name="Detter J.C."/>
            <person name="Goodwin L.A."/>
            <person name="Han C.S."/>
            <person name="Hauser L.J."/>
            <person name="Ivanova N.N."/>
            <person name="Kyrpides N.C."/>
            <person name="Land M.L."/>
            <person name="Lapidus A."/>
            <person name="Lucas S."/>
            <person name="Ovchinnikova G."/>
            <person name="Pitluck S."/>
            <person name="Tapia R."/>
            <person name="Woyke T."/>
            <person name="Boyum J."/>
            <person name="Mead D."/>
            <person name="Weimer P.J."/>
        </authorList>
    </citation>
    <scope>NUCLEOTIDE SEQUENCE [LARGE SCALE GENOMIC DNA]</scope>
    <source>
        <strain evidence="2">ATCC 27210 / DSM 20455 / JCM 14654 / NCDO 2250 / 7</strain>
        <plasmid evidence="2">pRUMAL01</plasmid>
    </source>
</reference>
<evidence type="ECO:0000313" key="2">
    <source>
        <dbReference type="Proteomes" id="UP000006919"/>
    </source>
</evidence>
<geneLocation type="plasmid" evidence="1 2">
    <name>pRUMAL01</name>
</geneLocation>
<dbReference type="EMBL" id="CP002404">
    <property type="protein sequence ID" value="ADU23889.1"/>
    <property type="molecule type" value="Genomic_DNA"/>
</dbReference>
<accession>E6UJP3</accession>
<evidence type="ECO:0000313" key="1">
    <source>
        <dbReference type="EMBL" id="ADU23889.1"/>
    </source>
</evidence>
<dbReference type="RefSeq" id="WP_013483439.1">
    <property type="nucleotide sequence ID" value="NC_014824.1"/>
</dbReference>
<evidence type="ECO:0008006" key="3">
    <source>
        <dbReference type="Google" id="ProtNLM"/>
    </source>
</evidence>
<dbReference type="AlphaFoldDB" id="E6UJP3"/>
<protein>
    <recommendedName>
        <fullName evidence="3">DUF4314 domain-containing protein</fullName>
    </recommendedName>
</protein>